<dbReference type="Pfam" id="PF02515">
    <property type="entry name" value="CoA_transf_3"/>
    <property type="match status" value="2"/>
</dbReference>
<evidence type="ECO:0000313" key="2">
    <source>
        <dbReference type="EMBL" id="ABZ10272.1"/>
    </source>
</evidence>
<protein>
    <submittedName>
        <fullName evidence="2">Putative CoA-transferase family III</fullName>
    </submittedName>
</protein>
<sequence>MTNASPAAKITPTGALRGVRVLDFGHYIPGPLLGMLLSDQGADVIKIERPGGDPARSQPAFATWNRGKRSVVLDLKTDSGREQALKLARSADVLIENFRPGVADRLGIGYEAISGINPALIYCSLPGFGEDNPNRNKRGWETIVSASTGVYQEVEGTTEPLFVPLPVSSTFGAILGAVSVGMALSARHHTGVGQKIEIPLHSAVFPSMGRHLVKLHDTEPPDVFGIFRHTMARQYKCADGRYVQNHGMFARFVRQFLGVAGREDWIDEFLSNVNKPVEADTVKLWTDRFEGLFLQRSAKDWQEAINAAGGACAVCNSVEEWLVHEHSNAAGMVVEVDDADVGPMKQPGVTVKLRSTPGAVQGRAPKLGEHTQEILSQSDGTADSTPIASRQPHPKDLAGALQGIRVLDLCLILAGPTCGRTLGEFGADVIKIDDPDRPYDAVASLDVNRGKRSILLDLKSERGQQVFWRLIETADVIVENNRKGSLERLGLSYEDVKRRRPDIIYASLNAFGHDGPWSERAGWEQLAQAVSGIQVRRGGRDGAPITLPYPMNDYGTGLLGAYAVSLALHERNNTGRGQAVDGGLALTAGLLQSPYFLDFKGYQRDDPEGLDIRGFSALSRLYQASDGWLYMHCESEDDWRNLASIPEFAALEEDARFNDAVARATNDEELQVMLSQILSSNSRGHWSSTLDASGVSIIKNEVIEDFRNDPSVRKAGLIATRDHPGLGQADHLGVAARLSATPARLGRPSPVLGADTREILEEIGYGSEEIQELESERIVVQTI</sequence>
<dbReference type="InterPro" id="IPR050509">
    <property type="entry name" value="CoA-transferase_III"/>
</dbReference>
<dbReference type="InterPro" id="IPR044855">
    <property type="entry name" value="CoA-Trfase_III_dom3_sf"/>
</dbReference>
<keyword evidence="1 2" id="KW-0808">Transferase</keyword>
<dbReference type="PANTHER" id="PTHR48228">
    <property type="entry name" value="SUCCINYL-COA--D-CITRAMALATE COA-TRANSFERASE"/>
    <property type="match status" value="1"/>
</dbReference>
<accession>B3TCG3</accession>
<proteinExistence type="predicted"/>
<dbReference type="Gene3D" id="3.40.50.10540">
    <property type="entry name" value="Crotonobetainyl-coa:carnitine coa-transferase, domain 1"/>
    <property type="match status" value="3"/>
</dbReference>
<dbReference type="InterPro" id="IPR003673">
    <property type="entry name" value="CoA-Trfase_fam_III"/>
</dbReference>
<evidence type="ECO:0000256" key="1">
    <source>
        <dbReference type="ARBA" id="ARBA00022679"/>
    </source>
</evidence>
<gene>
    <name evidence="2" type="ORF">ALOHA_HF4000APKG10K24ctg1g3</name>
</gene>
<dbReference type="EMBL" id="EU016671">
    <property type="protein sequence ID" value="ABZ10272.1"/>
    <property type="molecule type" value="Genomic_DNA"/>
</dbReference>
<name>B3TCG3_9ZZZZ</name>
<dbReference type="SUPFAM" id="SSF89796">
    <property type="entry name" value="CoA-transferase family III (CaiB/BaiF)"/>
    <property type="match status" value="2"/>
</dbReference>
<dbReference type="InterPro" id="IPR023606">
    <property type="entry name" value="CoA-Trfase_III_dom_1_sf"/>
</dbReference>
<organism evidence="2">
    <name type="scientific">uncultured marine microorganism HF4000_APKG10K24</name>
    <dbReference type="NCBI Taxonomy" id="455562"/>
    <lineage>
        <taxon>unclassified sequences</taxon>
        <taxon>environmental samples</taxon>
    </lineage>
</organism>
<dbReference type="AlphaFoldDB" id="B3TCG3"/>
<dbReference type="GO" id="GO:0016740">
    <property type="term" value="F:transferase activity"/>
    <property type="evidence" value="ECO:0007669"/>
    <property type="project" value="UniProtKB-KW"/>
</dbReference>
<dbReference type="Gene3D" id="3.30.1540.10">
    <property type="entry name" value="formyl-coa transferase, domain 3"/>
    <property type="match status" value="1"/>
</dbReference>
<reference evidence="2" key="1">
    <citation type="journal article" date="2008" name="ISME J.">
        <title>Genomic patterns of recombination, clonal divergence and environment in marine microbial populations.</title>
        <authorList>
            <person name="Konstantinidis K.T."/>
            <person name="Delong E.F."/>
        </authorList>
    </citation>
    <scope>NUCLEOTIDE SEQUENCE</scope>
</reference>
<dbReference type="PANTHER" id="PTHR48228:SF6">
    <property type="entry name" value="L-CARNITINE COA-TRANSFERASE"/>
    <property type="match status" value="1"/>
</dbReference>